<dbReference type="Gene3D" id="1.10.565.10">
    <property type="entry name" value="Retinoid X Receptor"/>
    <property type="match status" value="1"/>
</dbReference>
<evidence type="ECO:0000256" key="4">
    <source>
        <dbReference type="SAM" id="MobiDB-lite"/>
    </source>
</evidence>
<sequence>MPIHLQSAQGSTEGMSDSEDQASPQRIDRRCEDEATLAASRRLIEMIVDIECRLQGSQNISGLFSGDEQETKSRQRSVAVMIAWANLLHPLPILPFTDKVLLLKHCSAPFALMHTVQRSLCSPHIVLPNDTYLSLTSLHSCDLVSAVSRLLDELLTPLRRMNVEKAELSALKALILLNPDITGISAPSRDKLREARDGVLRALFIYLCHIKSAADASVRLSNLLLTMPALFSVSVSLIENTQLGVLFGLIDEIPLNNNSNNNKDMKENLNLYDETLLLTKTPLLTGLVSPATIPMQPDSTSSISLANPASTLALPVRYHFLF</sequence>
<organism evidence="7 9">
    <name type="scientific">Dracunculus medinensis</name>
    <name type="common">Guinea worm</name>
    <dbReference type="NCBI Taxonomy" id="318479"/>
    <lineage>
        <taxon>Eukaryota</taxon>
        <taxon>Metazoa</taxon>
        <taxon>Ecdysozoa</taxon>
        <taxon>Nematoda</taxon>
        <taxon>Chromadorea</taxon>
        <taxon>Rhabditida</taxon>
        <taxon>Spirurina</taxon>
        <taxon>Dracunculoidea</taxon>
        <taxon>Dracunculidae</taxon>
        <taxon>Dracunculus</taxon>
    </lineage>
</organism>
<dbReference type="InterPro" id="IPR052496">
    <property type="entry name" value="Orphan_Nuclear_Rcpt"/>
</dbReference>
<dbReference type="InterPro" id="IPR035500">
    <property type="entry name" value="NHR-like_dom_sf"/>
</dbReference>
<evidence type="ECO:0000256" key="2">
    <source>
        <dbReference type="ARBA" id="ARBA00023163"/>
    </source>
</evidence>
<evidence type="ECO:0000256" key="3">
    <source>
        <dbReference type="ARBA" id="ARBA00023170"/>
    </source>
</evidence>
<dbReference type="SUPFAM" id="SSF48508">
    <property type="entry name" value="Nuclear receptor ligand-binding domain"/>
    <property type="match status" value="1"/>
</dbReference>
<dbReference type="EMBL" id="UYYG01000068">
    <property type="protein sequence ID" value="VDN52601.1"/>
    <property type="molecule type" value="Genomic_DNA"/>
</dbReference>
<dbReference type="PANTHER" id="PTHR47519">
    <property type="entry name" value="NUCLEAR HORMONE RECEPTOR FAMILY MEMBER NHR-31-RELATED"/>
    <property type="match status" value="1"/>
</dbReference>
<proteinExistence type="predicted"/>
<evidence type="ECO:0000313" key="9">
    <source>
        <dbReference type="WBParaSite" id="DME_0000865901-mRNA-1"/>
    </source>
</evidence>
<dbReference type="PROSITE" id="PS51843">
    <property type="entry name" value="NR_LBD"/>
    <property type="match status" value="1"/>
</dbReference>
<keyword evidence="2" id="KW-0804">Transcription</keyword>
<feature type="compositionally biased region" description="Polar residues" evidence="4">
    <location>
        <begin position="1"/>
        <end position="15"/>
    </location>
</feature>
<dbReference type="AlphaFoldDB" id="A0A0N4ULI4"/>
<keyword evidence="8" id="KW-1185">Reference proteome</keyword>
<evidence type="ECO:0000259" key="5">
    <source>
        <dbReference type="PROSITE" id="PS51843"/>
    </source>
</evidence>
<evidence type="ECO:0000313" key="8">
    <source>
        <dbReference type="Proteomes" id="UP000274756"/>
    </source>
</evidence>
<protein>
    <submittedName>
        <fullName evidence="9">NR LBD domain-containing protein</fullName>
    </submittedName>
</protein>
<dbReference type="InterPro" id="IPR001723">
    <property type="entry name" value="Nuclear_hrmn_rcpt"/>
</dbReference>
<dbReference type="PANTHER" id="PTHR47519:SF2">
    <property type="entry name" value="NUCLEAR HORMONE RECEPTOR FAMILY MEMBER NHR-97"/>
    <property type="match status" value="1"/>
</dbReference>
<dbReference type="Proteomes" id="UP000274756">
    <property type="component" value="Unassembled WGS sequence"/>
</dbReference>
<keyword evidence="3" id="KW-0675">Receptor</keyword>
<name>A0A0N4ULI4_DRAME</name>
<dbReference type="Pfam" id="PF00104">
    <property type="entry name" value="Hormone_recep"/>
    <property type="match status" value="1"/>
</dbReference>
<keyword evidence="1" id="KW-0805">Transcription regulation</keyword>
<feature type="domain" description="NR LBD" evidence="5">
    <location>
        <begin position="39"/>
        <end position="263"/>
    </location>
</feature>
<reference evidence="6 8" key="2">
    <citation type="submission" date="2018-11" db="EMBL/GenBank/DDBJ databases">
        <authorList>
            <consortium name="Pathogen Informatics"/>
        </authorList>
    </citation>
    <scope>NUCLEOTIDE SEQUENCE [LARGE SCALE GENOMIC DNA]</scope>
</reference>
<feature type="region of interest" description="Disordered" evidence="4">
    <location>
        <begin position="1"/>
        <end position="30"/>
    </location>
</feature>
<dbReference type="SMART" id="SM00430">
    <property type="entry name" value="HOLI"/>
    <property type="match status" value="1"/>
</dbReference>
<evidence type="ECO:0000313" key="6">
    <source>
        <dbReference type="EMBL" id="VDN52601.1"/>
    </source>
</evidence>
<dbReference type="STRING" id="318479.A0A0N4ULI4"/>
<evidence type="ECO:0000313" key="7">
    <source>
        <dbReference type="Proteomes" id="UP000038040"/>
    </source>
</evidence>
<evidence type="ECO:0000256" key="1">
    <source>
        <dbReference type="ARBA" id="ARBA00023015"/>
    </source>
</evidence>
<dbReference type="WBParaSite" id="DME_0000865901-mRNA-1">
    <property type="protein sequence ID" value="DME_0000865901-mRNA-1"/>
    <property type="gene ID" value="DME_0000865901"/>
</dbReference>
<accession>A0A0N4ULI4</accession>
<dbReference type="PRINTS" id="PR00398">
    <property type="entry name" value="STRDHORMONER"/>
</dbReference>
<reference evidence="9" key="1">
    <citation type="submission" date="2017-02" db="UniProtKB">
        <authorList>
            <consortium name="WormBaseParasite"/>
        </authorList>
    </citation>
    <scope>IDENTIFICATION</scope>
</reference>
<dbReference type="InterPro" id="IPR000536">
    <property type="entry name" value="Nucl_hrmn_rcpt_lig-bd"/>
</dbReference>
<gene>
    <name evidence="6" type="ORF">DME_LOCUS2574</name>
</gene>
<dbReference type="Proteomes" id="UP000038040">
    <property type="component" value="Unplaced"/>
</dbReference>
<dbReference type="OrthoDB" id="5771769at2759"/>